<proteinExistence type="predicted"/>
<accession>A0A1G9MM88</accession>
<keyword evidence="2" id="KW-1185">Reference proteome</keyword>
<evidence type="ECO:0000313" key="1">
    <source>
        <dbReference type="EMBL" id="SDL75141.1"/>
    </source>
</evidence>
<reference evidence="2" key="1">
    <citation type="submission" date="2016-10" db="EMBL/GenBank/DDBJ databases">
        <authorList>
            <person name="Varghese N."/>
            <person name="Submissions S."/>
        </authorList>
    </citation>
    <scope>NUCLEOTIDE SEQUENCE [LARGE SCALE GENOMIC DNA]</scope>
    <source>
        <strain evidence="2">CGMCC 4.3147</strain>
    </source>
</reference>
<dbReference type="RefSeq" id="WP_091054220.1">
    <property type="nucleotide sequence ID" value="NZ_FNGF01000009.1"/>
</dbReference>
<gene>
    <name evidence="1" type="ORF">SAMN05216298_5053</name>
</gene>
<dbReference type="AlphaFoldDB" id="A0A1G9MM88"/>
<dbReference type="Proteomes" id="UP000198662">
    <property type="component" value="Unassembled WGS sequence"/>
</dbReference>
<dbReference type="OrthoDB" id="9924633at2"/>
<name>A0A1G9MM88_9ACTN</name>
<organism evidence="1 2">
    <name type="scientific">Glycomyces sambucus</name>
    <dbReference type="NCBI Taxonomy" id="380244"/>
    <lineage>
        <taxon>Bacteria</taxon>
        <taxon>Bacillati</taxon>
        <taxon>Actinomycetota</taxon>
        <taxon>Actinomycetes</taxon>
        <taxon>Glycomycetales</taxon>
        <taxon>Glycomycetaceae</taxon>
        <taxon>Glycomyces</taxon>
    </lineage>
</organism>
<sequence>MYGLVGAVLSLVWRSCLTTVRGAAGLSAADGDPEADRDATGPGRLGTVALRFGACAYAGRAPPCGC</sequence>
<evidence type="ECO:0000313" key="2">
    <source>
        <dbReference type="Proteomes" id="UP000198662"/>
    </source>
</evidence>
<dbReference type="EMBL" id="FNGF01000009">
    <property type="protein sequence ID" value="SDL75141.1"/>
    <property type="molecule type" value="Genomic_DNA"/>
</dbReference>
<protein>
    <submittedName>
        <fullName evidence="1">Uncharacterized protein</fullName>
    </submittedName>
</protein>